<dbReference type="OrthoDB" id="5478534at2"/>
<dbReference type="Proteomes" id="UP000321595">
    <property type="component" value="Chromosome"/>
</dbReference>
<proteinExistence type="predicted"/>
<evidence type="ECO:0000313" key="2">
    <source>
        <dbReference type="Proteomes" id="UP000321595"/>
    </source>
</evidence>
<organism evidence="1 2">
    <name type="scientific">Microvenator marinus</name>
    <dbReference type="NCBI Taxonomy" id="2600177"/>
    <lineage>
        <taxon>Bacteria</taxon>
        <taxon>Deltaproteobacteria</taxon>
        <taxon>Bradymonadales</taxon>
        <taxon>Microvenatoraceae</taxon>
        <taxon>Microvenator</taxon>
    </lineage>
</organism>
<sequence length="561" mass="64166">MILDIQPTPEGVLAACKHTRPDFRLAFQDLGAPWQNFVISPYAARATVLGASCGKRFYPHELRVRIPMMQELNPETAVWEGGTVPMWDQGVLEEPKYFSFFQDQPHAAFNPNHRAQWRAHELLHGAVGFFWHPEMTRFEFYVTARINEMLPVVHWYGFDEAGKARCDAHRNQTFIREYCPECESLAVPYWEQDASKRNQTDIFLELAEEMMHAESGACLQEIESGRMVQRRQAHLDPSSDAIGYLRGHWPRVTAWSFGAWVERFLTPRDYVQDASELLARSQAVYEMLRAGELRFDADSAGVLAEKRRAQDLAYRLLLTLEWVTPGQEAEAEDAAEAVFAHLEDVVHAESGLDLGHFEALEDLKAFVPAELVDMVLSDGFIPNGPAVQQVRAGVLSAYQVPHEVKDEECEEFVASEEFGAEGRLDARFAKFSGLEFLEFQAWLNSEPRQDVESDEFSILPEDVSELQLGDVRPHQTLLLREFHSAAISRVLEGFDELEEGQYWVARVVVRGDVRVMLLDETLHHILTHTFTDDFLEFEDELMELLDEGFLVYTRPVFPNPQ</sequence>
<dbReference type="AlphaFoldDB" id="A0A5B8XX81"/>
<keyword evidence="2" id="KW-1185">Reference proteome</keyword>
<name>A0A5B8XX81_9DELT</name>
<gene>
    <name evidence="1" type="ORF">FRD01_12495</name>
</gene>
<dbReference type="RefSeq" id="WP_146960114.1">
    <property type="nucleotide sequence ID" value="NZ_CP042467.1"/>
</dbReference>
<protein>
    <submittedName>
        <fullName evidence="1">Uncharacterized protein</fullName>
    </submittedName>
</protein>
<reference evidence="1 2" key="1">
    <citation type="submission" date="2019-08" db="EMBL/GenBank/DDBJ databases">
        <authorList>
            <person name="Liang Q."/>
        </authorList>
    </citation>
    <scope>NUCLEOTIDE SEQUENCE [LARGE SCALE GENOMIC DNA]</scope>
    <source>
        <strain evidence="1 2">V1718</strain>
    </source>
</reference>
<evidence type="ECO:0000313" key="1">
    <source>
        <dbReference type="EMBL" id="QED28039.1"/>
    </source>
</evidence>
<accession>A0A5B8XX81</accession>
<dbReference type="EMBL" id="CP042467">
    <property type="protein sequence ID" value="QED28039.1"/>
    <property type="molecule type" value="Genomic_DNA"/>
</dbReference>
<dbReference type="KEGG" id="bbae:FRD01_12495"/>